<name>A0AAN8U950_SOLBU</name>
<gene>
    <name evidence="1" type="ORF">RDI58_005830</name>
</gene>
<comment type="caution">
    <text evidence="1">The sequence shown here is derived from an EMBL/GenBank/DDBJ whole genome shotgun (WGS) entry which is preliminary data.</text>
</comment>
<evidence type="ECO:0008006" key="3">
    <source>
        <dbReference type="Google" id="ProtNLM"/>
    </source>
</evidence>
<reference evidence="1 2" key="1">
    <citation type="submission" date="2024-02" db="EMBL/GenBank/DDBJ databases">
        <title>de novo genome assembly of Solanum bulbocastanum strain 11H21.</title>
        <authorList>
            <person name="Hosaka A.J."/>
        </authorList>
    </citation>
    <scope>NUCLEOTIDE SEQUENCE [LARGE SCALE GENOMIC DNA]</scope>
    <source>
        <tissue evidence="1">Young leaves</tissue>
    </source>
</reference>
<dbReference type="Gene3D" id="3.40.350.10">
    <property type="entry name" value="Creatinase/prolidase N-terminal domain"/>
    <property type="match status" value="1"/>
</dbReference>
<accession>A0AAN8U950</accession>
<protein>
    <recommendedName>
        <fullName evidence="3">Creatinase N-terminal domain-containing protein</fullName>
    </recommendedName>
</protein>
<evidence type="ECO:0000313" key="1">
    <source>
        <dbReference type="EMBL" id="KAK6798128.1"/>
    </source>
</evidence>
<dbReference type="PANTHER" id="PTHR43763">
    <property type="entry name" value="XAA-PRO AMINOPEPTIDASE 1"/>
    <property type="match status" value="1"/>
</dbReference>
<sequence>MADTLAALRSLMSSHSSPLHALIIPSEDYHQSEYVSARDKRRAFVSGFTGSAGSMDEALLWTDGRYFLQATQQLSDQWKFMRMGDDPPVDIWMANANSYMEENGIIVWD</sequence>
<dbReference type="PANTHER" id="PTHR43763:SF9">
    <property type="entry name" value="XAA-PRO AMINOPEPTIDASE P ISOFORM X4-RELATED"/>
    <property type="match status" value="1"/>
</dbReference>
<evidence type="ECO:0000313" key="2">
    <source>
        <dbReference type="Proteomes" id="UP001371456"/>
    </source>
</evidence>
<proteinExistence type="predicted"/>
<keyword evidence="2" id="KW-1185">Reference proteome</keyword>
<dbReference type="Proteomes" id="UP001371456">
    <property type="component" value="Unassembled WGS sequence"/>
</dbReference>
<dbReference type="InterPro" id="IPR029149">
    <property type="entry name" value="Creatin/AminoP/Spt16_N"/>
</dbReference>
<dbReference type="SUPFAM" id="SSF53092">
    <property type="entry name" value="Creatinase/prolidase N-terminal domain"/>
    <property type="match status" value="1"/>
</dbReference>
<dbReference type="AlphaFoldDB" id="A0AAN8U950"/>
<dbReference type="EMBL" id="JBANQN010000002">
    <property type="protein sequence ID" value="KAK6798128.1"/>
    <property type="molecule type" value="Genomic_DNA"/>
</dbReference>
<dbReference type="InterPro" id="IPR050422">
    <property type="entry name" value="X-Pro_aminopeptidase_P"/>
</dbReference>
<organism evidence="1 2">
    <name type="scientific">Solanum bulbocastanum</name>
    <name type="common">Wild potato</name>
    <dbReference type="NCBI Taxonomy" id="147425"/>
    <lineage>
        <taxon>Eukaryota</taxon>
        <taxon>Viridiplantae</taxon>
        <taxon>Streptophyta</taxon>
        <taxon>Embryophyta</taxon>
        <taxon>Tracheophyta</taxon>
        <taxon>Spermatophyta</taxon>
        <taxon>Magnoliopsida</taxon>
        <taxon>eudicotyledons</taxon>
        <taxon>Gunneridae</taxon>
        <taxon>Pentapetalae</taxon>
        <taxon>asterids</taxon>
        <taxon>lamiids</taxon>
        <taxon>Solanales</taxon>
        <taxon>Solanaceae</taxon>
        <taxon>Solanoideae</taxon>
        <taxon>Solaneae</taxon>
        <taxon>Solanum</taxon>
    </lineage>
</organism>